<protein>
    <submittedName>
        <fullName evidence="1">Uncharacterized protein</fullName>
    </submittedName>
</protein>
<accession>A0A655ZCB4</accession>
<reference evidence="1 2" key="1">
    <citation type="submission" date="2015-07" db="EMBL/GenBank/DDBJ databases">
        <authorList>
            <consortium name="Pathogen Informatics"/>
        </authorList>
    </citation>
    <scope>NUCLEOTIDE SEQUENCE [LARGE SCALE GENOMIC DNA]</scope>
    <source>
        <strain evidence="1 2">A325</strain>
    </source>
</reference>
<name>A0A655ZCB4_VIBCL</name>
<organism evidence="1 2">
    <name type="scientific">Vibrio cholerae</name>
    <dbReference type="NCBI Taxonomy" id="666"/>
    <lineage>
        <taxon>Bacteria</taxon>
        <taxon>Pseudomonadati</taxon>
        <taxon>Pseudomonadota</taxon>
        <taxon>Gammaproteobacteria</taxon>
        <taxon>Vibrionales</taxon>
        <taxon>Vibrionaceae</taxon>
        <taxon>Vibrio</taxon>
    </lineage>
</organism>
<dbReference type="AlphaFoldDB" id="A0A655ZCB4"/>
<gene>
    <name evidence="1" type="ORF">ERS013201_03138</name>
</gene>
<sequence>MHGHAVGTGFIFIDIDLHRCRIEVEIQIRVDEHGIGFDFGQHIGGDGKQAFKVAWRGDHKLDR</sequence>
<proteinExistence type="predicted"/>
<evidence type="ECO:0000313" key="2">
    <source>
        <dbReference type="Proteomes" id="UP000046067"/>
    </source>
</evidence>
<dbReference type="Proteomes" id="UP000046067">
    <property type="component" value="Unassembled WGS sequence"/>
</dbReference>
<dbReference type="EMBL" id="CWQJ01000024">
    <property type="protein sequence ID" value="CSC63530.1"/>
    <property type="molecule type" value="Genomic_DNA"/>
</dbReference>
<evidence type="ECO:0000313" key="1">
    <source>
        <dbReference type="EMBL" id="CSC63530.1"/>
    </source>
</evidence>